<gene>
    <name evidence="1" type="ORF">PAMC26510_05325</name>
</gene>
<name>A0A242N8D6_CABSO</name>
<dbReference type="AlphaFoldDB" id="A0A242N8D6"/>
<dbReference type="Proteomes" id="UP000194546">
    <property type="component" value="Unassembled WGS sequence"/>
</dbReference>
<comment type="caution">
    <text evidence="1">The sequence shown here is derived from an EMBL/GenBank/DDBJ whole genome shotgun (WGS) entry which is preliminary data.</text>
</comment>
<accession>A0A242N8D6</accession>
<sequence length="55" mass="5900">MSHGCLPGWPWSELRRDVHVCTDLPQVPLGFATPVPGRAAGAAGRRGKCQFPAFP</sequence>
<protein>
    <submittedName>
        <fullName evidence="1">Uncharacterized protein</fullName>
    </submittedName>
</protein>
<organism evidence="1 2">
    <name type="scientific">Caballeronia sordidicola</name>
    <name type="common">Burkholderia sordidicola</name>
    <dbReference type="NCBI Taxonomy" id="196367"/>
    <lineage>
        <taxon>Bacteria</taxon>
        <taxon>Pseudomonadati</taxon>
        <taxon>Pseudomonadota</taxon>
        <taxon>Betaproteobacteria</taxon>
        <taxon>Burkholderiales</taxon>
        <taxon>Burkholderiaceae</taxon>
        <taxon>Caballeronia</taxon>
    </lineage>
</organism>
<reference evidence="1 2" key="1">
    <citation type="submission" date="2017-03" db="EMBL/GenBank/DDBJ databases">
        <title>Genome analysis of strain PAMC 26510.</title>
        <authorList>
            <person name="Oh H.-M."/>
            <person name="Yang J.-A."/>
        </authorList>
    </citation>
    <scope>NUCLEOTIDE SEQUENCE [LARGE SCALE GENOMIC DNA]</scope>
    <source>
        <strain evidence="1 2">PAMC 26510</strain>
    </source>
</reference>
<dbReference type="EMBL" id="NBTY01000018">
    <property type="protein sequence ID" value="OTP79925.1"/>
    <property type="molecule type" value="Genomic_DNA"/>
</dbReference>
<proteinExistence type="predicted"/>
<evidence type="ECO:0000313" key="1">
    <source>
        <dbReference type="EMBL" id="OTP79925.1"/>
    </source>
</evidence>
<evidence type="ECO:0000313" key="2">
    <source>
        <dbReference type="Proteomes" id="UP000194546"/>
    </source>
</evidence>